<dbReference type="Proteomes" id="UP001165460">
    <property type="component" value="Unassembled WGS sequence"/>
</dbReference>
<dbReference type="RefSeq" id="WP_243361192.1">
    <property type="nucleotide sequence ID" value="NZ_JALGBH010000001.1"/>
</dbReference>
<keyword evidence="3" id="KW-1185">Reference proteome</keyword>
<proteinExistence type="predicted"/>
<organism evidence="2 3">
    <name type="scientific">Pedobacter montanisoli</name>
    <dbReference type="NCBI Taxonomy" id="2923277"/>
    <lineage>
        <taxon>Bacteria</taxon>
        <taxon>Pseudomonadati</taxon>
        <taxon>Bacteroidota</taxon>
        <taxon>Sphingobacteriia</taxon>
        <taxon>Sphingobacteriales</taxon>
        <taxon>Sphingobacteriaceae</taxon>
        <taxon>Pedobacter</taxon>
    </lineage>
</organism>
<evidence type="ECO:0000313" key="2">
    <source>
        <dbReference type="EMBL" id="MCJ0742584.1"/>
    </source>
</evidence>
<reference evidence="2" key="1">
    <citation type="submission" date="2022-03" db="EMBL/GenBank/DDBJ databases">
        <authorList>
            <person name="Woo C.Y."/>
        </authorList>
    </citation>
    <scope>NUCLEOTIDE SEQUENCE</scope>
    <source>
        <strain evidence="2">CYS-01</strain>
    </source>
</reference>
<sequence>MEAEVVLVVVEAVASADLVVVVLAEAEAAEAGKPSFFFIVKEKFIILQGYIVIHFITLFFYYCSMYRRDLLKSEIERLAQVLARIMGLKLDGKPDEALAIFNETIQTAFLLDETILNNPDLDHFKDWLNKAELSSEKLDSLSEFLYYELGTSAERNKLIAPKLNLIYLQLSEQYKVVHLVNLHRQEIIQQYL</sequence>
<keyword evidence="1" id="KW-0472">Membrane</keyword>
<gene>
    <name evidence="2" type="ORF">MMF97_07665</name>
</gene>
<protein>
    <submittedName>
        <fullName evidence="2">Uncharacterized protein</fullName>
    </submittedName>
</protein>
<evidence type="ECO:0000256" key="1">
    <source>
        <dbReference type="SAM" id="Phobius"/>
    </source>
</evidence>
<comment type="caution">
    <text evidence="2">The sequence shown here is derived from an EMBL/GenBank/DDBJ whole genome shotgun (WGS) entry which is preliminary data.</text>
</comment>
<keyword evidence="1" id="KW-1133">Transmembrane helix</keyword>
<accession>A0ABS9ZW98</accession>
<feature type="transmembrane region" description="Helical" evidence="1">
    <location>
        <begin position="5"/>
        <end position="24"/>
    </location>
</feature>
<dbReference type="EMBL" id="JALGBH010000001">
    <property type="protein sequence ID" value="MCJ0742584.1"/>
    <property type="molecule type" value="Genomic_DNA"/>
</dbReference>
<evidence type="ECO:0000313" key="3">
    <source>
        <dbReference type="Proteomes" id="UP001165460"/>
    </source>
</evidence>
<feature type="transmembrane region" description="Helical" evidence="1">
    <location>
        <begin position="44"/>
        <end position="63"/>
    </location>
</feature>
<keyword evidence="1" id="KW-0812">Transmembrane</keyword>
<name>A0ABS9ZW98_9SPHI</name>